<dbReference type="Pfam" id="PF11754">
    <property type="entry name" value="Velvet"/>
    <property type="match status" value="2"/>
</dbReference>
<evidence type="ECO:0000256" key="1">
    <source>
        <dbReference type="ARBA" id="ARBA00004123"/>
    </source>
</evidence>
<dbReference type="InterPro" id="IPR038491">
    <property type="entry name" value="Velvet_dom_sf"/>
</dbReference>
<evidence type="ECO:0000259" key="6">
    <source>
        <dbReference type="PROSITE" id="PS51821"/>
    </source>
</evidence>
<feature type="region of interest" description="Disordered" evidence="5">
    <location>
        <begin position="268"/>
        <end position="290"/>
    </location>
</feature>
<sequence length="319" mass="36130">MNTSCTYRFIPSSLKDLPEQRDYDLVMRQQPQRAKMSIINERDRRPIEPPPILQVQWLHCSPDDTKKSLQSPFYFMVANLISADSGELLSTQDYLAGSTISSLYRLRDLDDTDGGFFVFGDLYCKKQGHYILQFSLFEMLEGNVQNRQTILSEPFNTYMPKLYPGPVKASCLSKSFSDQGIKMRIRKEHRLNYNTNTGRKRKLNVQALMDSEPSRAAPPPPYYQNRIQPIKIAPAHPQPIKNPQSTPPPTPTLSPIATLLDDYQYHTAGYQRDPTTPPPHLDSSPLQPHAWGESLPPLKAVMAGYTASSTSLVLPCPFN</sequence>
<dbReference type="PANTHER" id="PTHR33572:SF18">
    <property type="entry name" value="SPORE DEVELOPMENT REGULATOR VOSA"/>
    <property type="match status" value="1"/>
</dbReference>
<dbReference type="InParanoid" id="A0A168P5Q6"/>
<accession>A0A168P5Q6</accession>
<proteinExistence type="predicted"/>
<dbReference type="OrthoDB" id="5599552at2759"/>
<dbReference type="PROSITE" id="PS51821">
    <property type="entry name" value="VELVET"/>
    <property type="match status" value="1"/>
</dbReference>
<dbReference type="PANTHER" id="PTHR33572">
    <property type="entry name" value="SPORE DEVELOPMENT REGULATOR VOSA"/>
    <property type="match status" value="1"/>
</dbReference>
<keyword evidence="4" id="KW-0539">Nucleus</keyword>
<evidence type="ECO:0000256" key="5">
    <source>
        <dbReference type="SAM" id="MobiDB-lite"/>
    </source>
</evidence>
<keyword evidence="8" id="KW-1185">Reference proteome</keyword>
<evidence type="ECO:0000256" key="2">
    <source>
        <dbReference type="ARBA" id="ARBA00023015"/>
    </source>
</evidence>
<organism evidence="7">
    <name type="scientific">Absidia glauca</name>
    <name type="common">Pin mould</name>
    <dbReference type="NCBI Taxonomy" id="4829"/>
    <lineage>
        <taxon>Eukaryota</taxon>
        <taxon>Fungi</taxon>
        <taxon>Fungi incertae sedis</taxon>
        <taxon>Mucoromycota</taxon>
        <taxon>Mucoromycotina</taxon>
        <taxon>Mucoromycetes</taxon>
        <taxon>Mucorales</taxon>
        <taxon>Cunninghamellaceae</taxon>
        <taxon>Absidia</taxon>
    </lineage>
</organism>
<dbReference type="InterPro" id="IPR037525">
    <property type="entry name" value="Velvet_dom"/>
</dbReference>
<reference evidence="7" key="1">
    <citation type="submission" date="2016-04" db="EMBL/GenBank/DDBJ databases">
        <authorList>
            <person name="Evans L.H."/>
            <person name="Alamgir A."/>
            <person name="Owens N."/>
            <person name="Weber N.D."/>
            <person name="Virtaneva K."/>
            <person name="Barbian K."/>
            <person name="Babar A."/>
            <person name="Rosenke K."/>
        </authorList>
    </citation>
    <scope>NUCLEOTIDE SEQUENCE [LARGE SCALE GENOMIC DNA]</scope>
    <source>
        <strain evidence="7">CBS 101.48</strain>
    </source>
</reference>
<keyword evidence="2" id="KW-0805">Transcription regulation</keyword>
<dbReference type="OMA" id="PHAWGES"/>
<evidence type="ECO:0000313" key="8">
    <source>
        <dbReference type="Proteomes" id="UP000078561"/>
    </source>
</evidence>
<evidence type="ECO:0000256" key="4">
    <source>
        <dbReference type="ARBA" id="ARBA00023242"/>
    </source>
</evidence>
<evidence type="ECO:0000256" key="3">
    <source>
        <dbReference type="ARBA" id="ARBA00023163"/>
    </source>
</evidence>
<protein>
    <recommendedName>
        <fullName evidence="6">Velvet domain-containing protein</fullName>
    </recommendedName>
</protein>
<dbReference type="GO" id="GO:0005634">
    <property type="term" value="C:nucleus"/>
    <property type="evidence" value="ECO:0007669"/>
    <property type="project" value="UniProtKB-SubCell"/>
</dbReference>
<gene>
    <name evidence="7" type="primary">ABSGL_07546.1 scaffold 8890</name>
</gene>
<comment type="subcellular location">
    <subcellularLocation>
        <location evidence="1">Nucleus</location>
    </subcellularLocation>
</comment>
<dbReference type="Proteomes" id="UP000078561">
    <property type="component" value="Unassembled WGS sequence"/>
</dbReference>
<evidence type="ECO:0000313" key="7">
    <source>
        <dbReference type="EMBL" id="SAM01797.1"/>
    </source>
</evidence>
<dbReference type="Gene3D" id="2.60.40.3960">
    <property type="entry name" value="Velvet domain"/>
    <property type="match status" value="1"/>
</dbReference>
<name>A0A168P5Q6_ABSGL</name>
<dbReference type="AlphaFoldDB" id="A0A168P5Q6"/>
<keyword evidence="3" id="KW-0804">Transcription</keyword>
<dbReference type="STRING" id="4829.A0A168P5Q6"/>
<dbReference type="EMBL" id="LT553587">
    <property type="protein sequence ID" value="SAM01797.1"/>
    <property type="molecule type" value="Genomic_DNA"/>
</dbReference>
<feature type="domain" description="Velvet" evidence="6">
    <location>
        <begin position="18"/>
        <end position="186"/>
    </location>
</feature>
<dbReference type="InterPro" id="IPR021740">
    <property type="entry name" value="Velvet"/>
</dbReference>